<evidence type="ECO:0000256" key="1">
    <source>
        <dbReference type="ARBA" id="ARBA00004442"/>
    </source>
</evidence>
<proteinExistence type="predicted"/>
<dbReference type="Gene3D" id="2.40.170.20">
    <property type="entry name" value="TonB-dependent receptor, beta-barrel domain"/>
    <property type="match status" value="1"/>
</dbReference>
<dbReference type="InterPro" id="IPR036942">
    <property type="entry name" value="Beta-barrel_TonB_sf"/>
</dbReference>
<dbReference type="OrthoDB" id="1264254at2"/>
<keyword evidence="4" id="KW-0675">Receptor</keyword>
<dbReference type="Proteomes" id="UP000252172">
    <property type="component" value="Unassembled WGS sequence"/>
</dbReference>
<comment type="subcellular location">
    <subcellularLocation>
        <location evidence="1">Cell outer membrane</location>
    </subcellularLocation>
</comment>
<evidence type="ECO:0000313" key="4">
    <source>
        <dbReference type="EMBL" id="RCU42856.1"/>
    </source>
</evidence>
<dbReference type="SUPFAM" id="SSF56935">
    <property type="entry name" value="Porins"/>
    <property type="match status" value="1"/>
</dbReference>
<sequence>MVLSSAALFSQIKEEKLILDKKREPEVKKIEKKKTSVETIKNYPPEEKSQNPVQYQITNVPALSDFQTSTIQGEDITPKIEADQYQNYARFGMGNYGKVLLDGYATYQLNPQTEIGLDAHVLSTHGLKNEYPWNSRSSQADLSAFMNAYTNSGKINVTAGFGSQDYNYYGIYALEPAPDAVLKQQVQNFSLNGFYDHYSNKILNSAQVKTGILNDHFNAKESVASVKVNLSQHEMKFPLPDVTLNADLGVGFESVNSRFDLLEQHESNYFEGILEPKITFFRGKSYLMIGSGFSFLGAEQNNNLLTDRLKENKTYWFPKAEVLFASSPLANLYLGVDGGLQHNSYTEMLQRNPFLVSDQEVLPTETKYRLYFGIKGDVNEHVKYDVSAGFSEVRNIMFFKANGLFDHINTLNRSAYNYANTFSAVYDNGSVNEVKASVQYFPLQNLSLNAAMNYNFYRLDNQDKIYNIPEFNAEFGGQYRLLDQKLLLGFKAFFISERTTNSFSYTEDPIAGIFIPEENTAERLSGYADFNLSAEYKFHKNFSVFAIGNNLTNAQYQSYKGYKVLGAQVLAGVKVSF</sequence>
<evidence type="ECO:0000256" key="2">
    <source>
        <dbReference type="ARBA" id="ARBA00023136"/>
    </source>
</evidence>
<name>A0A368MXW4_9FLAO</name>
<dbReference type="AlphaFoldDB" id="A0A368MXW4"/>
<organism evidence="4 5">
    <name type="scientific">Chryseobacterium lacus</name>
    <dbReference type="NCBI Taxonomy" id="2058346"/>
    <lineage>
        <taxon>Bacteria</taxon>
        <taxon>Pseudomonadati</taxon>
        <taxon>Bacteroidota</taxon>
        <taxon>Flavobacteriia</taxon>
        <taxon>Flavobacteriales</taxon>
        <taxon>Weeksellaceae</taxon>
        <taxon>Chryseobacterium group</taxon>
        <taxon>Chryseobacterium</taxon>
    </lineage>
</organism>
<keyword evidence="5" id="KW-1185">Reference proteome</keyword>
<gene>
    <name evidence="4" type="ORF">DQ356_08130</name>
</gene>
<evidence type="ECO:0000313" key="5">
    <source>
        <dbReference type="Proteomes" id="UP000252172"/>
    </source>
</evidence>
<protein>
    <submittedName>
        <fullName evidence="4">TonB-dependent receptor</fullName>
    </submittedName>
</protein>
<evidence type="ECO:0000256" key="3">
    <source>
        <dbReference type="ARBA" id="ARBA00023237"/>
    </source>
</evidence>
<dbReference type="EMBL" id="QPIE01000005">
    <property type="protein sequence ID" value="RCU42856.1"/>
    <property type="molecule type" value="Genomic_DNA"/>
</dbReference>
<accession>A0A368MXW4</accession>
<keyword evidence="3" id="KW-0998">Cell outer membrane</keyword>
<dbReference type="GO" id="GO:0009279">
    <property type="term" value="C:cell outer membrane"/>
    <property type="evidence" value="ECO:0007669"/>
    <property type="project" value="UniProtKB-SubCell"/>
</dbReference>
<keyword evidence="2" id="KW-0472">Membrane</keyword>
<reference evidence="4 5" key="1">
    <citation type="submission" date="2018-07" db="EMBL/GenBank/DDBJ databases">
        <title>Chryseobacterium lacus sp. nov., isolated from lake water.</title>
        <authorList>
            <person name="Li C.-M."/>
        </authorList>
    </citation>
    <scope>NUCLEOTIDE SEQUENCE [LARGE SCALE GENOMIC DNA]</scope>
    <source>
        <strain evidence="4 5">YLOS41</strain>
    </source>
</reference>
<comment type="caution">
    <text evidence="4">The sequence shown here is derived from an EMBL/GenBank/DDBJ whole genome shotgun (WGS) entry which is preliminary data.</text>
</comment>